<protein>
    <submittedName>
        <fullName evidence="1">Uncharacterized protein</fullName>
    </submittedName>
</protein>
<comment type="caution">
    <text evidence="1">The sequence shown here is derived from an EMBL/GenBank/DDBJ whole genome shotgun (WGS) entry which is preliminary data.</text>
</comment>
<name>A0A0F9VK32_9ZZZZ</name>
<organism evidence="1">
    <name type="scientific">marine sediment metagenome</name>
    <dbReference type="NCBI Taxonomy" id="412755"/>
    <lineage>
        <taxon>unclassified sequences</taxon>
        <taxon>metagenomes</taxon>
        <taxon>ecological metagenomes</taxon>
    </lineage>
</organism>
<accession>A0A0F9VK32</accession>
<sequence length="66" mass="7981">MKITENWLELEVDRYEDGHYLAYEALSDSQKETDNWSAMRQWLRELIDDITTEVEALRDKEESKNE</sequence>
<proteinExistence type="predicted"/>
<evidence type="ECO:0000313" key="1">
    <source>
        <dbReference type="EMBL" id="KKN73851.1"/>
    </source>
</evidence>
<gene>
    <name evidence="1" type="ORF">LCGC14_0396530</name>
</gene>
<dbReference type="AlphaFoldDB" id="A0A0F9VK32"/>
<dbReference type="EMBL" id="LAZR01000336">
    <property type="protein sequence ID" value="KKN73851.1"/>
    <property type="molecule type" value="Genomic_DNA"/>
</dbReference>
<reference evidence="1" key="1">
    <citation type="journal article" date="2015" name="Nature">
        <title>Complex archaea that bridge the gap between prokaryotes and eukaryotes.</title>
        <authorList>
            <person name="Spang A."/>
            <person name="Saw J.H."/>
            <person name="Jorgensen S.L."/>
            <person name="Zaremba-Niedzwiedzka K."/>
            <person name="Martijn J."/>
            <person name="Lind A.E."/>
            <person name="van Eijk R."/>
            <person name="Schleper C."/>
            <person name="Guy L."/>
            <person name="Ettema T.J."/>
        </authorList>
    </citation>
    <scope>NUCLEOTIDE SEQUENCE</scope>
</reference>